<protein>
    <recommendedName>
        <fullName evidence="12">Methylcrotonoyl-CoA carboxylase</fullName>
    </recommendedName>
</protein>
<dbReference type="FunFam" id="3.30.470.20:FF:000028">
    <property type="entry name" value="Methylcrotonoyl-CoA carboxylase subunit alpha, mitochondrial"/>
    <property type="match status" value="1"/>
</dbReference>
<dbReference type="Gene3D" id="3.30.470.20">
    <property type="entry name" value="ATP-grasp fold, B domain"/>
    <property type="match status" value="1"/>
</dbReference>
<keyword evidence="2" id="KW-0436">Ligase</keyword>
<accession>A0AAW1D831</accession>
<evidence type="ECO:0000259" key="8">
    <source>
        <dbReference type="PROSITE" id="PS50975"/>
    </source>
</evidence>
<dbReference type="GO" id="GO:0046872">
    <property type="term" value="F:metal ion binding"/>
    <property type="evidence" value="ECO:0007669"/>
    <property type="project" value="InterPro"/>
</dbReference>
<dbReference type="PROSITE" id="PS50975">
    <property type="entry name" value="ATP_GRASP"/>
    <property type="match status" value="1"/>
</dbReference>
<dbReference type="PANTHER" id="PTHR18866">
    <property type="entry name" value="CARBOXYLASE:PYRUVATE/ACETYL-COA/PROPIONYL-COA CARBOXYLASE"/>
    <property type="match status" value="1"/>
</dbReference>
<dbReference type="GO" id="GO:0004485">
    <property type="term" value="F:methylcrotonoyl-CoA carboxylase activity"/>
    <property type="evidence" value="ECO:0007669"/>
    <property type="project" value="TreeGrafter"/>
</dbReference>
<evidence type="ECO:0000259" key="7">
    <source>
        <dbReference type="PROSITE" id="PS50968"/>
    </source>
</evidence>
<evidence type="ECO:0000259" key="9">
    <source>
        <dbReference type="PROSITE" id="PS50979"/>
    </source>
</evidence>
<dbReference type="InterPro" id="IPR013815">
    <property type="entry name" value="ATP_grasp_subdomain_1"/>
</dbReference>
<dbReference type="Gene3D" id="3.40.50.20">
    <property type="match status" value="1"/>
</dbReference>
<dbReference type="GO" id="GO:0005739">
    <property type="term" value="C:mitochondrion"/>
    <property type="evidence" value="ECO:0007669"/>
    <property type="project" value="TreeGrafter"/>
</dbReference>
<dbReference type="InterPro" id="IPR005479">
    <property type="entry name" value="CPAse_ATP-bd"/>
</dbReference>
<dbReference type="SUPFAM" id="SSF51246">
    <property type="entry name" value="Rudiment single hybrid motif"/>
    <property type="match status" value="1"/>
</dbReference>
<dbReference type="PROSITE" id="PS50979">
    <property type="entry name" value="BC"/>
    <property type="match status" value="1"/>
</dbReference>
<evidence type="ECO:0000256" key="2">
    <source>
        <dbReference type="ARBA" id="ARBA00022598"/>
    </source>
</evidence>
<keyword evidence="11" id="KW-1185">Reference proteome</keyword>
<dbReference type="SUPFAM" id="SSF52440">
    <property type="entry name" value="PreATP-grasp domain"/>
    <property type="match status" value="1"/>
</dbReference>
<dbReference type="InterPro" id="IPR001882">
    <property type="entry name" value="Biotin_BS"/>
</dbReference>
<dbReference type="InterPro" id="IPR011764">
    <property type="entry name" value="Biotin_carboxylation_dom"/>
</dbReference>
<dbReference type="Pfam" id="PF00289">
    <property type="entry name" value="Biotin_carb_N"/>
    <property type="match status" value="1"/>
</dbReference>
<dbReference type="Gene3D" id="3.30.700.40">
    <property type="match status" value="1"/>
</dbReference>
<comment type="cofactor">
    <cofactor evidence="1">
        <name>biotin</name>
        <dbReference type="ChEBI" id="CHEBI:57586"/>
    </cofactor>
</comment>
<dbReference type="PROSITE" id="PS00867">
    <property type="entry name" value="CPSASE_2"/>
    <property type="match status" value="1"/>
</dbReference>
<dbReference type="Pfam" id="PF00364">
    <property type="entry name" value="Biotin_lipoyl"/>
    <property type="match status" value="1"/>
</dbReference>
<dbReference type="CDD" id="cd06850">
    <property type="entry name" value="biotinyl_domain"/>
    <property type="match status" value="1"/>
</dbReference>
<dbReference type="AlphaFoldDB" id="A0AAW1D831"/>
<dbReference type="Gene3D" id="3.30.1490.20">
    <property type="entry name" value="ATP-grasp fold, A domain"/>
    <property type="match status" value="1"/>
</dbReference>
<feature type="domain" description="Biotin carboxylation" evidence="9">
    <location>
        <begin position="10"/>
        <end position="457"/>
    </location>
</feature>
<evidence type="ECO:0000256" key="4">
    <source>
        <dbReference type="ARBA" id="ARBA00022840"/>
    </source>
</evidence>
<dbReference type="PROSITE" id="PS50968">
    <property type="entry name" value="BIOTINYL_LIPOYL"/>
    <property type="match status" value="1"/>
</dbReference>
<dbReference type="Pfam" id="PF02786">
    <property type="entry name" value="CPSase_L_D2"/>
    <property type="match status" value="1"/>
</dbReference>
<dbReference type="Proteomes" id="UP001461498">
    <property type="component" value="Unassembled WGS sequence"/>
</dbReference>
<dbReference type="InterPro" id="IPR005481">
    <property type="entry name" value="BC-like_N"/>
</dbReference>
<dbReference type="Pfam" id="PF02785">
    <property type="entry name" value="Biotin_carb_C"/>
    <property type="match status" value="1"/>
</dbReference>
<feature type="domain" description="Lipoyl-binding" evidence="7">
    <location>
        <begin position="598"/>
        <end position="673"/>
    </location>
</feature>
<dbReference type="InterPro" id="IPR050856">
    <property type="entry name" value="Biotin_carboxylase_complex"/>
</dbReference>
<gene>
    <name evidence="10" type="ORF">O3M35_008144</name>
</gene>
<evidence type="ECO:0008006" key="12">
    <source>
        <dbReference type="Google" id="ProtNLM"/>
    </source>
</evidence>
<dbReference type="GO" id="GO:0005524">
    <property type="term" value="F:ATP binding"/>
    <property type="evidence" value="ECO:0007669"/>
    <property type="project" value="UniProtKB-UniRule"/>
</dbReference>
<proteinExistence type="predicted"/>
<evidence type="ECO:0000313" key="10">
    <source>
        <dbReference type="EMBL" id="KAK9506159.1"/>
    </source>
</evidence>
<dbReference type="InterPro" id="IPR005482">
    <property type="entry name" value="Biotin_COase_C"/>
</dbReference>
<dbReference type="SUPFAM" id="SSF56059">
    <property type="entry name" value="Glutathione synthetase ATP-binding domain-like"/>
    <property type="match status" value="1"/>
</dbReference>
<reference evidence="10 11" key="1">
    <citation type="submission" date="2022-12" db="EMBL/GenBank/DDBJ databases">
        <title>Chromosome-level genome assembly of true bugs.</title>
        <authorList>
            <person name="Ma L."/>
            <person name="Li H."/>
        </authorList>
    </citation>
    <scope>NUCLEOTIDE SEQUENCE [LARGE SCALE GENOMIC DNA]</scope>
    <source>
        <strain evidence="10">Lab_2022b</strain>
    </source>
</reference>
<evidence type="ECO:0000313" key="11">
    <source>
        <dbReference type="Proteomes" id="UP001461498"/>
    </source>
</evidence>
<dbReference type="FunFam" id="3.30.1490.20:FF:000003">
    <property type="entry name" value="acetyl-CoA carboxylase isoform X1"/>
    <property type="match status" value="1"/>
</dbReference>
<evidence type="ECO:0000256" key="6">
    <source>
        <dbReference type="PROSITE-ProRule" id="PRU00409"/>
    </source>
</evidence>
<dbReference type="FunFam" id="3.40.50.20:FF:000010">
    <property type="entry name" value="Propionyl-CoA carboxylase subunit alpha"/>
    <property type="match status" value="1"/>
</dbReference>
<dbReference type="Gene3D" id="2.40.50.100">
    <property type="match status" value="1"/>
</dbReference>
<feature type="domain" description="ATP-grasp" evidence="8">
    <location>
        <begin position="129"/>
        <end position="327"/>
    </location>
</feature>
<organism evidence="10 11">
    <name type="scientific">Rhynocoris fuscipes</name>
    <dbReference type="NCBI Taxonomy" id="488301"/>
    <lineage>
        <taxon>Eukaryota</taxon>
        <taxon>Metazoa</taxon>
        <taxon>Ecdysozoa</taxon>
        <taxon>Arthropoda</taxon>
        <taxon>Hexapoda</taxon>
        <taxon>Insecta</taxon>
        <taxon>Pterygota</taxon>
        <taxon>Neoptera</taxon>
        <taxon>Paraneoptera</taxon>
        <taxon>Hemiptera</taxon>
        <taxon>Heteroptera</taxon>
        <taxon>Panheteroptera</taxon>
        <taxon>Cimicomorpha</taxon>
        <taxon>Reduviidae</taxon>
        <taxon>Harpactorinae</taxon>
        <taxon>Harpactorini</taxon>
        <taxon>Rhynocoris</taxon>
    </lineage>
</organism>
<evidence type="ECO:0000256" key="1">
    <source>
        <dbReference type="ARBA" id="ARBA00001953"/>
    </source>
</evidence>
<sequence length="676" mass="74838">MTMSISNLAHLKKILIANRGEIACRIMKTAKRLGIQTVAVYSDIDVNSMHVQMADEAYNIGPAQSQESYLRGDKIIKVATQSLAQAIHPGYGFLSENAEFAKLCSDNGVIFIGPPASAIRDMGIKSTSKNIMDKAGVPIVPGYHGEKQSDDDLLERAKEIGFPLMIKAVRGGGGKGMRIVGSESEFKQALDSARTESLRAFGDNVVLLEKFVVNPRHIEVQIFGDSHGNYVHLFERDCSIQRRHQKVIEQAPAPGINEETRYELGKFAVKAAEAVKYEGAGTVEFIYDKSINKFYFMEMNTRLQVEHPVTEMITGIDLVEWQLRVASGETLPLAQDEISLNGSAVEARIYAENVSDNFLPTAGHIQNINTPEIGSNLRVETGIRSGDDVSVHYDPMIAKLVVWDKDGKQVFRTLEQSLSEFNIVGVENNVDFLRKLCKNQDLIEGNIHTGFIEDHKANLSTQLPSENIFQQIALAAILLQSSGSQSISDPFSNGDSFRINSSSTKKITLISHGKEFIVNIKFNNDASYDLKIGESVLKVKNASLNYDNGFVMLRSETSQNILHIKLGFSGSRVYVFDKISGDHVVELKNENDWLSDNADTTQVTDRVVSPMPGIIEKIHVKKGDLVKKGDSLAVIIAMKMEYVIKSQQNRRVEEVYFSPGDNVGKNVSIIKFAEVS</sequence>
<dbReference type="EMBL" id="JAPXFL010000005">
    <property type="protein sequence ID" value="KAK9506159.1"/>
    <property type="molecule type" value="Genomic_DNA"/>
</dbReference>
<dbReference type="NCBIfam" id="NF006367">
    <property type="entry name" value="PRK08591.1"/>
    <property type="match status" value="1"/>
</dbReference>
<dbReference type="InterPro" id="IPR000089">
    <property type="entry name" value="Biotin_lipoyl"/>
</dbReference>
<dbReference type="PANTHER" id="PTHR18866:SF33">
    <property type="entry name" value="METHYLCROTONOYL-COA CARBOXYLASE SUBUNIT ALPHA, MITOCHONDRIAL-RELATED"/>
    <property type="match status" value="1"/>
</dbReference>
<dbReference type="SMART" id="SM00878">
    <property type="entry name" value="Biotin_carb_C"/>
    <property type="match status" value="1"/>
</dbReference>
<dbReference type="InterPro" id="IPR016185">
    <property type="entry name" value="PreATP-grasp_dom_sf"/>
</dbReference>
<keyword evidence="5" id="KW-0092">Biotin</keyword>
<dbReference type="PROSITE" id="PS00188">
    <property type="entry name" value="BIOTIN"/>
    <property type="match status" value="1"/>
</dbReference>
<keyword evidence="3 6" id="KW-0547">Nucleotide-binding</keyword>
<name>A0AAW1D831_9HEMI</name>
<evidence type="ECO:0000256" key="3">
    <source>
        <dbReference type="ARBA" id="ARBA00022741"/>
    </source>
</evidence>
<keyword evidence="4 6" id="KW-0067">ATP-binding</keyword>
<dbReference type="InterPro" id="IPR011054">
    <property type="entry name" value="Rudment_hybrid_motif"/>
</dbReference>
<dbReference type="InterPro" id="IPR011053">
    <property type="entry name" value="Single_hybrid_motif"/>
</dbReference>
<evidence type="ECO:0000256" key="5">
    <source>
        <dbReference type="ARBA" id="ARBA00023267"/>
    </source>
</evidence>
<dbReference type="SUPFAM" id="SSF51230">
    <property type="entry name" value="Single hybrid motif"/>
    <property type="match status" value="1"/>
</dbReference>
<dbReference type="InterPro" id="IPR011761">
    <property type="entry name" value="ATP-grasp"/>
</dbReference>
<comment type="caution">
    <text evidence="10">The sequence shown here is derived from an EMBL/GenBank/DDBJ whole genome shotgun (WGS) entry which is preliminary data.</text>
</comment>